<keyword evidence="1" id="KW-1133">Transmembrane helix</keyword>
<comment type="caution">
    <text evidence="2">The sequence shown here is derived from an EMBL/GenBank/DDBJ whole genome shotgun (WGS) entry which is preliminary data.</text>
</comment>
<dbReference type="Proteomes" id="UP000655570">
    <property type="component" value="Unassembled WGS sequence"/>
</dbReference>
<dbReference type="EMBL" id="JACSQF010000012">
    <property type="protein sequence ID" value="MBD7981622.1"/>
    <property type="molecule type" value="Genomic_DNA"/>
</dbReference>
<organism evidence="2 3">
    <name type="scientific">Oerskovia merdavium</name>
    <dbReference type="NCBI Taxonomy" id="2762227"/>
    <lineage>
        <taxon>Bacteria</taxon>
        <taxon>Bacillati</taxon>
        <taxon>Actinomycetota</taxon>
        <taxon>Actinomycetes</taxon>
        <taxon>Micrococcales</taxon>
        <taxon>Cellulomonadaceae</taxon>
        <taxon>Oerskovia</taxon>
    </lineage>
</organism>
<feature type="transmembrane region" description="Helical" evidence="1">
    <location>
        <begin position="64"/>
        <end position="85"/>
    </location>
</feature>
<name>A0ABR8U0Q8_9CELL</name>
<keyword evidence="1" id="KW-0472">Membrane</keyword>
<reference evidence="2 3" key="1">
    <citation type="submission" date="2020-08" db="EMBL/GenBank/DDBJ databases">
        <title>A Genomic Blueprint of the Chicken Gut Microbiome.</title>
        <authorList>
            <person name="Gilroy R."/>
            <person name="Ravi A."/>
            <person name="Getino M."/>
            <person name="Pursley I."/>
            <person name="Horton D.L."/>
            <person name="Alikhan N.-F."/>
            <person name="Baker D."/>
            <person name="Gharbi K."/>
            <person name="Hall N."/>
            <person name="Watson M."/>
            <person name="Adriaenssens E.M."/>
            <person name="Foster-Nyarko E."/>
            <person name="Jarju S."/>
            <person name="Secka A."/>
            <person name="Antonio M."/>
            <person name="Oren A."/>
            <person name="Chaudhuri R."/>
            <person name="La Ragione R.M."/>
            <person name="Hildebrand F."/>
            <person name="Pallen M.J."/>
        </authorList>
    </citation>
    <scope>NUCLEOTIDE SEQUENCE [LARGE SCALE GENOMIC DNA]</scope>
    <source>
        <strain evidence="2 3">Sa2CUA9</strain>
    </source>
</reference>
<evidence type="ECO:0000313" key="2">
    <source>
        <dbReference type="EMBL" id="MBD7981622.1"/>
    </source>
</evidence>
<keyword evidence="3" id="KW-1185">Reference proteome</keyword>
<evidence type="ECO:0000313" key="3">
    <source>
        <dbReference type="Proteomes" id="UP000655570"/>
    </source>
</evidence>
<gene>
    <name evidence="2" type="ORF">H9641_12950</name>
</gene>
<protein>
    <recommendedName>
        <fullName evidence="4">DUF4232 domain-containing protein</fullName>
    </recommendedName>
</protein>
<sequence length="258" mass="26994">MNRTTPDASTADPLAAIAAYAPTPHAPASLTSIRDQVVRERPSTRTLRAMRTAKNPSSTRPRRALVGAAAAGALAVTVGLALPWIGHDDAYASWTPAPSVLTGPALSSAETACGGAPTLATTVLAEQRGVFAFVLRTDSEQVIDCLVDDDGTGGGSTRDLATLRAPSDQQALVATYFTTWNPENGHATAIYGRAGDAVADVTITRSNGYEIQATVANGWWSAWWPGQIDADATLTIQHIDGTATQPLSIDDPEVDDRT</sequence>
<evidence type="ECO:0000256" key="1">
    <source>
        <dbReference type="SAM" id="Phobius"/>
    </source>
</evidence>
<dbReference type="RefSeq" id="WP_191804399.1">
    <property type="nucleotide sequence ID" value="NZ_JACSQF010000012.1"/>
</dbReference>
<evidence type="ECO:0008006" key="4">
    <source>
        <dbReference type="Google" id="ProtNLM"/>
    </source>
</evidence>
<proteinExistence type="predicted"/>
<keyword evidence="1" id="KW-0812">Transmembrane</keyword>
<accession>A0ABR8U0Q8</accession>